<evidence type="ECO:0000313" key="4">
    <source>
        <dbReference type="Proteomes" id="UP000184387"/>
    </source>
</evidence>
<dbReference type="AlphaFoldDB" id="A0A1M6GVC5"/>
<feature type="chain" id="PRO_5009917878" evidence="2">
    <location>
        <begin position="25"/>
        <end position="65"/>
    </location>
</feature>
<dbReference type="Proteomes" id="UP000184387">
    <property type="component" value="Unassembled WGS sequence"/>
</dbReference>
<gene>
    <name evidence="3" type="ORF">SAMN02745194_01821</name>
</gene>
<feature type="signal peptide" evidence="2">
    <location>
        <begin position="1"/>
        <end position="24"/>
    </location>
</feature>
<sequence>MRKMIATLSLATALVAGVAAPSFAEGDYVSGPTASGAFSQADASRTPLAGNNSRGANFDMSRQGA</sequence>
<proteinExistence type="predicted"/>
<evidence type="ECO:0000256" key="2">
    <source>
        <dbReference type="SAM" id="SignalP"/>
    </source>
</evidence>
<organism evidence="3 4">
    <name type="scientific">Muricoccus roseus</name>
    <dbReference type="NCBI Taxonomy" id="198092"/>
    <lineage>
        <taxon>Bacteria</taxon>
        <taxon>Pseudomonadati</taxon>
        <taxon>Pseudomonadota</taxon>
        <taxon>Alphaproteobacteria</taxon>
        <taxon>Acetobacterales</taxon>
        <taxon>Roseomonadaceae</taxon>
        <taxon>Muricoccus</taxon>
    </lineage>
</organism>
<feature type="compositionally biased region" description="Polar residues" evidence="1">
    <location>
        <begin position="35"/>
        <end position="55"/>
    </location>
</feature>
<reference evidence="3 4" key="1">
    <citation type="submission" date="2016-11" db="EMBL/GenBank/DDBJ databases">
        <authorList>
            <person name="Jaros S."/>
            <person name="Januszkiewicz K."/>
            <person name="Wedrychowicz H."/>
        </authorList>
    </citation>
    <scope>NUCLEOTIDE SEQUENCE [LARGE SCALE GENOMIC DNA]</scope>
    <source>
        <strain evidence="3 4">DSM 14916</strain>
    </source>
</reference>
<dbReference type="OrthoDB" id="7290576at2"/>
<evidence type="ECO:0000313" key="3">
    <source>
        <dbReference type="EMBL" id="SHJ13913.1"/>
    </source>
</evidence>
<name>A0A1M6GVC5_9PROT</name>
<protein>
    <submittedName>
        <fullName evidence="3">Uncharacterized protein</fullName>
    </submittedName>
</protein>
<dbReference type="RefSeq" id="WP_073133828.1">
    <property type="nucleotide sequence ID" value="NZ_FQZF01000009.1"/>
</dbReference>
<feature type="region of interest" description="Disordered" evidence="1">
    <location>
        <begin position="35"/>
        <end position="65"/>
    </location>
</feature>
<evidence type="ECO:0000256" key="1">
    <source>
        <dbReference type="SAM" id="MobiDB-lite"/>
    </source>
</evidence>
<accession>A0A1M6GVC5</accession>
<keyword evidence="4" id="KW-1185">Reference proteome</keyword>
<dbReference type="EMBL" id="FQZF01000009">
    <property type="protein sequence ID" value="SHJ13913.1"/>
    <property type="molecule type" value="Genomic_DNA"/>
</dbReference>
<keyword evidence="2" id="KW-0732">Signal</keyword>